<gene>
    <name evidence="1" type="ORF">KY5_2577</name>
</gene>
<protein>
    <submittedName>
        <fullName evidence="1">Uncharacterized protein</fullName>
    </submittedName>
</protein>
<proteinExistence type="predicted"/>
<evidence type="ECO:0000313" key="1">
    <source>
        <dbReference type="EMBL" id="ATL27595.1"/>
    </source>
</evidence>
<reference evidence="1 2" key="1">
    <citation type="submission" date="2017-08" db="EMBL/GenBank/DDBJ databases">
        <title>Complete Genome Sequence of Streptomyces formicae KY5, the formicamycin producer.</title>
        <authorList>
            <person name="Holmes N.A."/>
            <person name="Devine R."/>
            <person name="Qin Z."/>
            <person name="Seipke R.F."/>
            <person name="Wilkinson B."/>
            <person name="Hutchings M.I."/>
        </authorList>
    </citation>
    <scope>NUCLEOTIDE SEQUENCE [LARGE SCALE GENOMIC DNA]</scope>
    <source>
        <strain evidence="1 2">KY5</strain>
    </source>
</reference>
<sequence>MPCRDCAGHHPVKLADYPAGNPRASLDAAHRATEARGETLAPVHVHYDAVHDTFAVIRTDILEVSA</sequence>
<dbReference type="KEGG" id="sfk:KY5_2577"/>
<accession>A0A291Q7X2</accession>
<name>A0A291Q7X2_9ACTN</name>
<dbReference type="AlphaFoldDB" id="A0A291Q7X2"/>
<keyword evidence="2" id="KW-1185">Reference proteome</keyword>
<dbReference type="RefSeq" id="WP_098242392.1">
    <property type="nucleotide sequence ID" value="NZ_CP022685.1"/>
</dbReference>
<evidence type="ECO:0000313" key="2">
    <source>
        <dbReference type="Proteomes" id="UP000221011"/>
    </source>
</evidence>
<dbReference type="Proteomes" id="UP000221011">
    <property type="component" value="Chromosome"/>
</dbReference>
<dbReference type="EMBL" id="CP022685">
    <property type="protein sequence ID" value="ATL27595.1"/>
    <property type="molecule type" value="Genomic_DNA"/>
</dbReference>
<organism evidence="1 2">
    <name type="scientific">Streptomyces formicae</name>
    <dbReference type="NCBI Taxonomy" id="1616117"/>
    <lineage>
        <taxon>Bacteria</taxon>
        <taxon>Bacillati</taxon>
        <taxon>Actinomycetota</taxon>
        <taxon>Actinomycetes</taxon>
        <taxon>Kitasatosporales</taxon>
        <taxon>Streptomycetaceae</taxon>
        <taxon>Streptomyces</taxon>
    </lineage>
</organism>